<evidence type="ECO:0000313" key="1">
    <source>
        <dbReference type="EMBL" id="KAF9966377.1"/>
    </source>
</evidence>
<dbReference type="Proteomes" id="UP000749646">
    <property type="component" value="Unassembled WGS sequence"/>
</dbReference>
<sequence>TLKQILRTDHGAHADTIQTLLEKAQRDITDIDHEILSWSKKSFTLLRKVNFIE</sequence>
<reference evidence="1" key="1">
    <citation type="journal article" date="2020" name="Fungal Divers.">
        <title>Resolving the Mortierellaceae phylogeny through synthesis of multi-gene phylogenetics and phylogenomics.</title>
        <authorList>
            <person name="Vandepol N."/>
            <person name="Liber J."/>
            <person name="Desiro A."/>
            <person name="Na H."/>
            <person name="Kennedy M."/>
            <person name="Barry K."/>
            <person name="Grigoriev I.V."/>
            <person name="Miller A.N."/>
            <person name="O'Donnell K."/>
            <person name="Stajich J.E."/>
            <person name="Bonito G."/>
        </authorList>
    </citation>
    <scope>NUCLEOTIDE SEQUENCE</scope>
    <source>
        <strain evidence="1">MES-2147</strain>
    </source>
</reference>
<evidence type="ECO:0000313" key="2">
    <source>
        <dbReference type="Proteomes" id="UP000749646"/>
    </source>
</evidence>
<dbReference type="EMBL" id="JAAAHW010005783">
    <property type="protein sequence ID" value="KAF9966377.1"/>
    <property type="molecule type" value="Genomic_DNA"/>
</dbReference>
<protein>
    <submittedName>
        <fullName evidence="1">Uncharacterized protein</fullName>
    </submittedName>
</protein>
<name>A0A9P6M5J1_9FUNG</name>
<gene>
    <name evidence="1" type="ORF">BGZ65_000409</name>
</gene>
<comment type="caution">
    <text evidence="1">The sequence shown here is derived from an EMBL/GenBank/DDBJ whole genome shotgun (WGS) entry which is preliminary data.</text>
</comment>
<proteinExistence type="predicted"/>
<keyword evidence="2" id="KW-1185">Reference proteome</keyword>
<feature type="non-terminal residue" evidence="1">
    <location>
        <position position="53"/>
    </location>
</feature>
<dbReference type="AlphaFoldDB" id="A0A9P6M5J1"/>
<accession>A0A9P6M5J1</accession>
<organism evidence="1 2">
    <name type="scientific">Modicella reniformis</name>
    <dbReference type="NCBI Taxonomy" id="1440133"/>
    <lineage>
        <taxon>Eukaryota</taxon>
        <taxon>Fungi</taxon>
        <taxon>Fungi incertae sedis</taxon>
        <taxon>Mucoromycota</taxon>
        <taxon>Mortierellomycotina</taxon>
        <taxon>Mortierellomycetes</taxon>
        <taxon>Mortierellales</taxon>
        <taxon>Mortierellaceae</taxon>
        <taxon>Modicella</taxon>
    </lineage>
</organism>